<reference evidence="2" key="1">
    <citation type="submission" date="2021-01" db="EMBL/GenBank/DDBJ databases">
        <authorList>
            <consortium name="Genoscope - CEA"/>
            <person name="William W."/>
        </authorList>
    </citation>
    <scope>NUCLEOTIDE SEQUENCE</scope>
</reference>
<dbReference type="Proteomes" id="UP000688137">
    <property type="component" value="Unassembled WGS sequence"/>
</dbReference>
<feature type="repeat" description="WD" evidence="1">
    <location>
        <begin position="218"/>
        <end position="259"/>
    </location>
</feature>
<dbReference type="InterPro" id="IPR001680">
    <property type="entry name" value="WD40_rpt"/>
</dbReference>
<dbReference type="PROSITE" id="PS50082">
    <property type="entry name" value="WD_REPEATS_2"/>
    <property type="match status" value="1"/>
</dbReference>
<dbReference type="EMBL" id="CAJJDM010000152">
    <property type="protein sequence ID" value="CAD8111489.1"/>
    <property type="molecule type" value="Genomic_DNA"/>
</dbReference>
<dbReference type="PANTHER" id="PTHR45333">
    <property type="entry name" value="MEMBRANE PROTEIN-RELATED"/>
    <property type="match status" value="1"/>
</dbReference>
<keyword evidence="1" id="KW-0853">WD repeat</keyword>
<evidence type="ECO:0000313" key="3">
    <source>
        <dbReference type="Proteomes" id="UP000688137"/>
    </source>
</evidence>
<dbReference type="InterPro" id="IPR019775">
    <property type="entry name" value="WD40_repeat_CS"/>
</dbReference>
<sequence length="375" mass="43450">MQSSFQQKDLTDIFDSVKDVDIKIFGVILEILRKEKGKDCIGFLSDIGNQKQLELQILEQVRNITQADTEQKLSLVREDMKQMTEVLKKLKDHDFNNQDFSSEENEDFTLILINFIQDNRRIIEFLQFLVHLTSIDETFIQCGSNAFHLLVQVQVDLKNKNYENIKIQNTSLVGANFVRCNLSGSQFNNVNISGINLNGALLLYCKWNNLRIHELNTQNGHNGSVWSVCFSSDGNTLASGSSDTSIRLWDVKTGQQKAKLDGHTISTIRSYYISIIRLTLPYSNDQLTYFPQLYFKHPRRTWSVIRDYLQAQNPYRCPLKILQDIKISLIANYELQNSKLVKQVQLYHSSYSYSIMLIRSCQMKTLYSLFHLSQQ</sequence>
<protein>
    <submittedName>
        <fullName evidence="2">Uncharacterized protein</fullName>
    </submittedName>
</protein>
<proteinExistence type="predicted"/>
<dbReference type="PROSITE" id="PS00678">
    <property type="entry name" value="WD_REPEATS_1"/>
    <property type="match status" value="1"/>
</dbReference>
<dbReference type="PROSITE" id="PS50294">
    <property type="entry name" value="WD_REPEATS_REGION"/>
    <property type="match status" value="1"/>
</dbReference>
<dbReference type="AlphaFoldDB" id="A0A8S1Q7J7"/>
<dbReference type="InterPro" id="IPR001646">
    <property type="entry name" value="5peptide_repeat"/>
</dbReference>
<gene>
    <name evidence="2" type="ORF">PPRIM_AZ9-3.1.T1480004</name>
</gene>
<name>A0A8S1Q7J7_PARPR</name>
<dbReference type="PANTHER" id="PTHR45333:SF1">
    <property type="entry name" value="CHROMOSOME UNDETERMINED SCAFFOLD_625, WHOLE GENOME SHOTGUN SEQUENCE"/>
    <property type="match status" value="1"/>
</dbReference>
<comment type="caution">
    <text evidence="2">The sequence shown here is derived from an EMBL/GenBank/DDBJ whole genome shotgun (WGS) entry which is preliminary data.</text>
</comment>
<accession>A0A8S1Q7J7</accession>
<evidence type="ECO:0000313" key="2">
    <source>
        <dbReference type="EMBL" id="CAD8111489.1"/>
    </source>
</evidence>
<evidence type="ECO:0000256" key="1">
    <source>
        <dbReference type="PROSITE-ProRule" id="PRU00221"/>
    </source>
</evidence>
<dbReference type="Pfam" id="PF00805">
    <property type="entry name" value="Pentapeptide"/>
    <property type="match status" value="1"/>
</dbReference>
<keyword evidence="3" id="KW-1185">Reference proteome</keyword>
<organism evidence="2 3">
    <name type="scientific">Paramecium primaurelia</name>
    <dbReference type="NCBI Taxonomy" id="5886"/>
    <lineage>
        <taxon>Eukaryota</taxon>
        <taxon>Sar</taxon>
        <taxon>Alveolata</taxon>
        <taxon>Ciliophora</taxon>
        <taxon>Intramacronucleata</taxon>
        <taxon>Oligohymenophorea</taxon>
        <taxon>Peniculida</taxon>
        <taxon>Parameciidae</taxon>
        <taxon>Paramecium</taxon>
    </lineage>
</organism>
<dbReference type="Pfam" id="PF00400">
    <property type="entry name" value="WD40"/>
    <property type="match status" value="1"/>
</dbReference>
<dbReference type="SMART" id="SM00320">
    <property type="entry name" value="WD40"/>
    <property type="match status" value="1"/>
</dbReference>